<sequence length="175" mass="20290">MVARLGVPSIRGGKLKNQYVGDIGDYTKLGMLRAIENAGFSLGINWYLTPEDDRTDGRHIEYLFKQYDTPDTTLHNILKKIVTNDLRQVEELENRQLFNNAIYYNKVLDFSNCSDKGHFRDMWHKQAVALLKSQDIIFLDPDNGLEVSSYKPYSINGNKFTTYQERRTTSEQEQV</sequence>
<evidence type="ECO:0000313" key="1">
    <source>
        <dbReference type="EMBL" id="EHL05564.1"/>
    </source>
</evidence>
<protein>
    <submittedName>
        <fullName evidence="1">Uncharacterized protein</fullName>
    </submittedName>
</protein>
<proteinExistence type="predicted"/>
<name>G9XS36_DESHA</name>
<dbReference type="AlphaFoldDB" id="G9XS36"/>
<reference evidence="1 2" key="1">
    <citation type="submission" date="2011-08" db="EMBL/GenBank/DDBJ databases">
        <authorList>
            <person name="Weinstock G."/>
            <person name="Sodergren E."/>
            <person name="Clifton S."/>
            <person name="Fulton L."/>
            <person name="Fulton B."/>
            <person name="Courtney L."/>
            <person name="Fronick C."/>
            <person name="Harrison M."/>
            <person name="Strong C."/>
            <person name="Farmer C."/>
            <person name="Delahaunty K."/>
            <person name="Markovic C."/>
            <person name="Hall O."/>
            <person name="Minx P."/>
            <person name="Tomlinson C."/>
            <person name="Mitreva M."/>
            <person name="Hou S."/>
            <person name="Chen J."/>
            <person name="Wollam A."/>
            <person name="Pepin K.H."/>
            <person name="Johnson M."/>
            <person name="Bhonagiri V."/>
            <person name="Zhang X."/>
            <person name="Suruliraj S."/>
            <person name="Warren W."/>
            <person name="Chinwalla A."/>
            <person name="Mardis E.R."/>
            <person name="Wilson R.K."/>
        </authorList>
    </citation>
    <scope>NUCLEOTIDE SEQUENCE [LARGE SCALE GENOMIC DNA]</scope>
    <source>
        <strain evidence="1 2">DP7</strain>
    </source>
</reference>
<dbReference type="HOGENOM" id="CLU_1530173_0_0_9"/>
<gene>
    <name evidence="1" type="ORF">HMPREF0322_03784</name>
</gene>
<dbReference type="Proteomes" id="UP000004416">
    <property type="component" value="Unassembled WGS sequence"/>
</dbReference>
<organism evidence="1 2">
    <name type="scientific">Desulfitobacterium hafniense DP7</name>
    <dbReference type="NCBI Taxonomy" id="537010"/>
    <lineage>
        <taxon>Bacteria</taxon>
        <taxon>Bacillati</taxon>
        <taxon>Bacillota</taxon>
        <taxon>Clostridia</taxon>
        <taxon>Eubacteriales</taxon>
        <taxon>Desulfitobacteriaceae</taxon>
        <taxon>Desulfitobacterium</taxon>
    </lineage>
</organism>
<evidence type="ECO:0000313" key="2">
    <source>
        <dbReference type="Proteomes" id="UP000004416"/>
    </source>
</evidence>
<accession>G9XS36</accession>
<dbReference type="EMBL" id="AFZX01000096">
    <property type="protein sequence ID" value="EHL05564.1"/>
    <property type="molecule type" value="Genomic_DNA"/>
</dbReference>
<comment type="caution">
    <text evidence="1">The sequence shown here is derived from an EMBL/GenBank/DDBJ whole genome shotgun (WGS) entry which is preliminary data.</text>
</comment>